<keyword evidence="2 3" id="KW-0472">Membrane</keyword>
<evidence type="ECO:0000256" key="4">
    <source>
        <dbReference type="SAM" id="Phobius"/>
    </source>
</evidence>
<evidence type="ECO:0000313" key="6">
    <source>
        <dbReference type="EMBL" id="MBG0834256.1"/>
    </source>
</evidence>
<dbReference type="CDD" id="cd07185">
    <property type="entry name" value="OmpA_C-like"/>
    <property type="match status" value="1"/>
</dbReference>
<dbReference type="InterPro" id="IPR006665">
    <property type="entry name" value="OmpA-like"/>
</dbReference>
<organism evidence="6 7">
    <name type="scientific">Pseudomonas chaetocerotis</name>
    <dbReference type="NCBI Taxonomy" id="2758695"/>
    <lineage>
        <taxon>Bacteria</taxon>
        <taxon>Pseudomonadati</taxon>
        <taxon>Pseudomonadota</taxon>
        <taxon>Gammaproteobacteria</taxon>
        <taxon>Pseudomonadales</taxon>
        <taxon>Pseudomonadaceae</taxon>
        <taxon>Pseudomonas</taxon>
    </lineage>
</organism>
<dbReference type="InterPro" id="IPR010657">
    <property type="entry name" value="ImpA_N"/>
</dbReference>
<dbReference type="Pfam" id="PF06812">
    <property type="entry name" value="ImpA_N"/>
    <property type="match status" value="1"/>
</dbReference>
<accession>A0A931CY00</accession>
<keyword evidence="4" id="KW-0812">Transmembrane</keyword>
<dbReference type="PROSITE" id="PS51123">
    <property type="entry name" value="OMPA_2"/>
    <property type="match status" value="1"/>
</dbReference>
<dbReference type="RefSeq" id="WP_196473937.1">
    <property type="nucleotide sequence ID" value="NZ_JACFYX020000004.1"/>
</dbReference>
<dbReference type="PRINTS" id="PR01021">
    <property type="entry name" value="OMPADOMAIN"/>
</dbReference>
<comment type="caution">
    <text evidence="6">The sequence shown here is derived from an EMBL/GenBank/DDBJ whole genome shotgun (WGS) entry which is preliminary data.</text>
</comment>
<comment type="subcellular location">
    <subcellularLocation>
        <location evidence="1">Cell outer membrane</location>
    </subcellularLocation>
</comment>
<dbReference type="Pfam" id="PF00691">
    <property type="entry name" value="OmpA"/>
    <property type="match status" value="1"/>
</dbReference>
<dbReference type="AlphaFoldDB" id="A0A931CY00"/>
<dbReference type="GO" id="GO:0009279">
    <property type="term" value="C:cell outer membrane"/>
    <property type="evidence" value="ECO:0007669"/>
    <property type="project" value="UniProtKB-SubCell"/>
</dbReference>
<dbReference type="PANTHER" id="PTHR30329">
    <property type="entry name" value="STATOR ELEMENT OF FLAGELLAR MOTOR COMPLEX"/>
    <property type="match status" value="1"/>
</dbReference>
<dbReference type="InterPro" id="IPR006664">
    <property type="entry name" value="OMP_bac"/>
</dbReference>
<evidence type="ECO:0000313" key="7">
    <source>
        <dbReference type="Proteomes" id="UP000596932"/>
    </source>
</evidence>
<feature type="domain" description="OmpA-like" evidence="5">
    <location>
        <begin position="273"/>
        <end position="391"/>
    </location>
</feature>
<dbReference type="Proteomes" id="UP000596932">
    <property type="component" value="Unassembled WGS sequence"/>
</dbReference>
<reference evidence="6" key="1">
    <citation type="submission" date="2020-07" db="EMBL/GenBank/DDBJ databases">
        <title>Pseudomonas chaetoceroseae sp. nov., a new member of the Pseudomonas oleovorans group isolated from a culture of Chaetoceros calcitrans.</title>
        <authorList>
            <person name="Girard L."/>
            <person name="Lood C."/>
            <person name="De Mot R."/>
            <person name="Baudart J."/>
        </authorList>
    </citation>
    <scope>NUCLEOTIDE SEQUENCE</scope>
    <source>
        <strain evidence="6">536</strain>
    </source>
</reference>
<sequence>MLTEENLRLGGDPGQRAAFITLSGELAKLNHPACPDMDWARVQQLTIELFRENGVELQSAAAFALAHSHLHGLAGMGDALCLLNRLLAQGWERLWPPALPARLEILAWLFTQLQPLFRQQELTRAQLPELSRLDDELRQLSERLQMQVQMPLVPLQALCKQLHGALQRLTSDVTEGAPPLAAQADETVAVTRQPVGACSRASAAPAFIVLKLDATEPGAEPVAQRALRSLWLWLLVLMILLAGLFGWWVKGSTSAQTEWLSPAVFSATAPAQQAKNLTHLDSRVLFAPGRAELKPESTKVLVNSLIDIKAQPGWLIVITGHSDTSGDPERNRVLSRQRAEAVKQWMQSVGDIPDSCFVTQGKGAEQPIADNQTESGRRSNRRVDIQLVPSVGACTSPMH</sequence>
<keyword evidence="7" id="KW-1185">Reference proteome</keyword>
<evidence type="ECO:0000256" key="1">
    <source>
        <dbReference type="ARBA" id="ARBA00004442"/>
    </source>
</evidence>
<feature type="transmembrane region" description="Helical" evidence="4">
    <location>
        <begin position="230"/>
        <end position="249"/>
    </location>
</feature>
<dbReference type="SUPFAM" id="SSF103088">
    <property type="entry name" value="OmpA-like"/>
    <property type="match status" value="1"/>
</dbReference>
<protein>
    <submittedName>
        <fullName evidence="6">OmpA family protein</fullName>
    </submittedName>
</protein>
<evidence type="ECO:0000256" key="3">
    <source>
        <dbReference type="PROSITE-ProRule" id="PRU00473"/>
    </source>
</evidence>
<evidence type="ECO:0000256" key="2">
    <source>
        <dbReference type="ARBA" id="ARBA00023136"/>
    </source>
</evidence>
<dbReference type="PANTHER" id="PTHR30329:SF20">
    <property type="entry name" value="EXPORTED PROTEIN"/>
    <property type="match status" value="1"/>
</dbReference>
<gene>
    <name evidence="6" type="ORF">H3221_03915</name>
</gene>
<proteinExistence type="predicted"/>
<dbReference type="InterPro" id="IPR036737">
    <property type="entry name" value="OmpA-like_sf"/>
</dbReference>
<dbReference type="EMBL" id="JACFYX010000003">
    <property type="protein sequence ID" value="MBG0834256.1"/>
    <property type="molecule type" value="Genomic_DNA"/>
</dbReference>
<keyword evidence="4" id="KW-1133">Transmembrane helix</keyword>
<name>A0A931CY00_9PSED</name>
<evidence type="ECO:0000259" key="5">
    <source>
        <dbReference type="PROSITE" id="PS51123"/>
    </source>
</evidence>
<dbReference type="Gene3D" id="3.30.1330.60">
    <property type="entry name" value="OmpA-like domain"/>
    <property type="match status" value="1"/>
</dbReference>
<dbReference type="InterPro" id="IPR050330">
    <property type="entry name" value="Bact_OuterMem_StrucFunc"/>
</dbReference>